<dbReference type="EMBL" id="CP004372">
    <property type="protein sequence ID" value="AHM03559.1"/>
    <property type="molecule type" value="Genomic_DNA"/>
</dbReference>
<evidence type="ECO:0000256" key="1">
    <source>
        <dbReference type="SAM" id="Phobius"/>
    </source>
</evidence>
<name>W8RQW8_9RHOB</name>
<reference evidence="2 3" key="1">
    <citation type="submission" date="2013-03" db="EMBL/GenBank/DDBJ databases">
        <authorList>
            <person name="Fiebig A."/>
            <person name="Goeker M."/>
            <person name="Klenk H.-P.P."/>
        </authorList>
    </citation>
    <scope>NUCLEOTIDE SEQUENCE [LARGE SCALE GENOMIC DNA]</scope>
    <source>
        <strain evidence="3">DSM 19469</strain>
    </source>
</reference>
<keyword evidence="1" id="KW-0812">Transmembrane</keyword>
<evidence type="ECO:0000313" key="3">
    <source>
        <dbReference type="Proteomes" id="UP000019593"/>
    </source>
</evidence>
<feature type="transmembrane region" description="Helical" evidence="1">
    <location>
        <begin position="37"/>
        <end position="57"/>
    </location>
</feature>
<dbReference type="KEGG" id="red:roselon_01168"/>
<evidence type="ECO:0000313" key="2">
    <source>
        <dbReference type="EMBL" id="AHM03559.1"/>
    </source>
</evidence>
<keyword evidence="3" id="KW-1185">Reference proteome</keyword>
<sequence>MYDDRNIIEAELFKAEAEPRRTTSKRVDKSVLIARNLMFWSSAAFSCGAVYLVLTAIT</sequence>
<dbReference type="HOGENOM" id="CLU_2976475_0_0_5"/>
<keyword evidence="1" id="KW-0472">Membrane</keyword>
<organism evidence="2 3">
    <name type="scientific">Roseicyclus elongatus DSM 19469</name>
    <dbReference type="NCBI Taxonomy" id="1294273"/>
    <lineage>
        <taxon>Bacteria</taxon>
        <taxon>Pseudomonadati</taxon>
        <taxon>Pseudomonadota</taxon>
        <taxon>Alphaproteobacteria</taxon>
        <taxon>Rhodobacterales</taxon>
        <taxon>Roseobacteraceae</taxon>
        <taxon>Roseicyclus</taxon>
    </lineage>
</organism>
<protein>
    <submittedName>
        <fullName evidence="2">Uncharacterized protein</fullName>
    </submittedName>
</protein>
<proteinExistence type="predicted"/>
<keyword evidence="1" id="KW-1133">Transmembrane helix</keyword>
<dbReference type="AlphaFoldDB" id="W8RQW8"/>
<gene>
    <name evidence="2" type="ORF">roselon_01168</name>
</gene>
<accession>W8RQW8</accession>
<dbReference type="Proteomes" id="UP000019593">
    <property type="component" value="Chromosome"/>
</dbReference>